<sequence length="395" mass="42136">MNSRIRKIAVVTGTRADYGLLQPLIRELTSRPQFDVETIVTGMHFSPEFGETWKAIEADGISISHRVEMLSALDTPYGVAESTGAGVSGMAKVFDSATPDLVIVLGDRFETLAAAQAAFLMGIPVAHIAGGEVTEGAIDDSLRHAITKFSALHFVSAEAYRRRVIQLGEPPNSVFDVGAIGLDNFATLELMSTQELEVFLDFPLGDAPLILCTQHPQTMSRQAVGEFMDPLFSALDQFPDAKIVMTRANADAGGRAVNALLDEYADARTDRVKVFASLGQVGYLSALTAAAVIVGNSSSGILEAPTAGTPTVNIGDRQKGRLRAASVVDVENDADAIMRGITQAMAPQMQELADLKVSPYGSPGVSRRIADILEATALASLHAKSFYDVEWVAHD</sequence>
<feature type="domain" description="UDP-N-acetylglucosamine 2-epimerase" evidence="1">
    <location>
        <begin position="26"/>
        <end position="374"/>
    </location>
</feature>
<evidence type="ECO:0000313" key="2">
    <source>
        <dbReference type="EMBL" id="KGA19407.1"/>
    </source>
</evidence>
<dbReference type="PANTHER" id="PTHR43174">
    <property type="entry name" value="UDP-N-ACETYLGLUCOSAMINE 2-EPIMERASE"/>
    <property type="match status" value="1"/>
</dbReference>
<dbReference type="EMBL" id="JNSL01000031">
    <property type="protein sequence ID" value="KGA19407.1"/>
    <property type="molecule type" value="Genomic_DNA"/>
</dbReference>
<dbReference type="NCBIfam" id="TIGR03568">
    <property type="entry name" value="NeuC_NnaA"/>
    <property type="match status" value="1"/>
</dbReference>
<accession>A0A094Q7P3</accession>
<proteinExistence type="predicted"/>
<dbReference type="InterPro" id="IPR029767">
    <property type="entry name" value="WecB-like"/>
</dbReference>
<dbReference type="InterPro" id="IPR020004">
    <property type="entry name" value="UDP-GlcNAc_Epase"/>
</dbReference>
<dbReference type="GO" id="GO:0006047">
    <property type="term" value="P:UDP-N-acetylglucosamine metabolic process"/>
    <property type="evidence" value="ECO:0007669"/>
    <property type="project" value="InterPro"/>
</dbReference>
<organism evidence="2">
    <name type="scientific">freshwater metagenome</name>
    <dbReference type="NCBI Taxonomy" id="449393"/>
    <lineage>
        <taxon>unclassified sequences</taxon>
        <taxon>metagenomes</taxon>
        <taxon>ecological metagenomes</taxon>
    </lineage>
</organism>
<protein>
    <recommendedName>
        <fullName evidence="1">UDP-N-acetylglucosamine 2-epimerase domain-containing protein</fullName>
    </recommendedName>
</protein>
<evidence type="ECO:0000259" key="1">
    <source>
        <dbReference type="Pfam" id="PF02350"/>
    </source>
</evidence>
<dbReference type="SUPFAM" id="SSF53756">
    <property type="entry name" value="UDP-Glycosyltransferase/glycogen phosphorylase"/>
    <property type="match status" value="1"/>
</dbReference>
<comment type="caution">
    <text evidence="2">The sequence shown here is derived from an EMBL/GenBank/DDBJ whole genome shotgun (WGS) entry which is preliminary data.</text>
</comment>
<dbReference type="AlphaFoldDB" id="A0A094Q7P3"/>
<dbReference type="PANTHER" id="PTHR43174:SF3">
    <property type="entry name" value="UDP-N-ACETYLGLUCOSAMINE 2-EPIMERASE"/>
    <property type="match status" value="1"/>
</dbReference>
<dbReference type="InterPro" id="IPR003331">
    <property type="entry name" value="UDP_GlcNAc_Epimerase_2_dom"/>
</dbReference>
<reference evidence="2" key="1">
    <citation type="submission" date="2014-06" db="EMBL/GenBank/DDBJ databases">
        <title>Key roles for freshwater Actinobacteria revealed by deep metagenomic sequencing.</title>
        <authorList>
            <person name="Ghai R."/>
            <person name="Mizuno C.M."/>
            <person name="Picazo A."/>
            <person name="Camacho A."/>
            <person name="Rodriguez-Valera F."/>
        </authorList>
    </citation>
    <scope>NUCLEOTIDE SEQUENCE</scope>
</reference>
<dbReference type="CDD" id="cd03786">
    <property type="entry name" value="GTB_UDP-GlcNAc_2-Epimerase"/>
    <property type="match status" value="1"/>
</dbReference>
<dbReference type="GO" id="GO:0004553">
    <property type="term" value="F:hydrolase activity, hydrolyzing O-glycosyl compounds"/>
    <property type="evidence" value="ECO:0007669"/>
    <property type="project" value="InterPro"/>
</dbReference>
<dbReference type="Pfam" id="PF02350">
    <property type="entry name" value="Epimerase_2"/>
    <property type="match status" value="1"/>
</dbReference>
<name>A0A094Q7P3_9ZZZZ</name>
<dbReference type="Gene3D" id="3.40.50.2000">
    <property type="entry name" value="Glycogen Phosphorylase B"/>
    <property type="match status" value="2"/>
</dbReference>
<gene>
    <name evidence="2" type="ORF">GM51_6755</name>
</gene>